<feature type="transmembrane region" description="Helical" evidence="6">
    <location>
        <begin position="183"/>
        <end position="204"/>
    </location>
</feature>
<feature type="domain" description="Major facilitator superfamily (MFS) profile" evidence="7">
    <location>
        <begin position="91"/>
        <end position="539"/>
    </location>
</feature>
<dbReference type="GO" id="GO:0005886">
    <property type="term" value="C:plasma membrane"/>
    <property type="evidence" value="ECO:0007669"/>
    <property type="project" value="TreeGrafter"/>
</dbReference>
<dbReference type="PANTHER" id="PTHR23502">
    <property type="entry name" value="MAJOR FACILITATOR SUPERFAMILY"/>
    <property type="match status" value="1"/>
</dbReference>
<evidence type="ECO:0000256" key="5">
    <source>
        <dbReference type="SAM" id="MobiDB-lite"/>
    </source>
</evidence>
<evidence type="ECO:0000256" key="2">
    <source>
        <dbReference type="ARBA" id="ARBA00022692"/>
    </source>
</evidence>
<dbReference type="EMBL" id="JAVHJL010000005">
    <property type="protein sequence ID" value="KAK6503896.1"/>
    <property type="molecule type" value="Genomic_DNA"/>
</dbReference>
<feature type="transmembrane region" description="Helical" evidence="6">
    <location>
        <begin position="497"/>
        <end position="519"/>
    </location>
</feature>
<evidence type="ECO:0000256" key="4">
    <source>
        <dbReference type="ARBA" id="ARBA00023136"/>
    </source>
</evidence>
<feature type="transmembrane region" description="Helical" evidence="6">
    <location>
        <begin position="159"/>
        <end position="177"/>
    </location>
</feature>
<feature type="transmembrane region" description="Helical" evidence="6">
    <location>
        <begin position="360"/>
        <end position="383"/>
    </location>
</feature>
<keyword evidence="9" id="KW-1185">Reference proteome</keyword>
<evidence type="ECO:0000256" key="1">
    <source>
        <dbReference type="ARBA" id="ARBA00004141"/>
    </source>
</evidence>
<comment type="subcellular location">
    <subcellularLocation>
        <location evidence="1">Membrane</location>
        <topology evidence="1">Multi-pass membrane protein</topology>
    </subcellularLocation>
</comment>
<accession>A0AAV9W9H7</accession>
<keyword evidence="2 6" id="KW-0812">Transmembrane</keyword>
<dbReference type="AlphaFoldDB" id="A0AAV9W9H7"/>
<dbReference type="InterPro" id="IPR020846">
    <property type="entry name" value="MFS_dom"/>
</dbReference>
<sequence>MWSVVQYYNIREVAQREIRGQEKRQHHVDHTKQPSGPLSETEGTNDGLGGSPRKEEGQNDLGAGGVEGGLNVEVKGHDDPINPKNWPLLSRSKNIAILALLIGVQAWAGAAGSIANTPASSEFGVSKEAETLSTAVYLFGIGSGCLFVGPLSETVGRNPIYLVSTFCYLFFVLGSALTESFGGQIVCRYFVGLFSSGTLGINGASVRDQFRPVKRAFVFPVIAWANVVPPTLAPIVGGWVLETSGLTWRWTEWITLIISCFAFVVAFVFLPETYLPILLDWKAKHLRRATGKRYFSEHARKASFWKRLEHTLPMSLRFFLTEPVVAVLGSYLVLLYVLLFTFLSGFGYIFTRTYSLSDGITGSCFGSIAAGATAFTLCAPGLYSWARHHTEYVSGAHVKPEFRLWPAIFAAPLLPVSLFWLGWTNFPSISIWSGLGACFCFGIVLIAMYVSSYEYIIDSYGDHAAIALSSITMVRYLIAGGMTLAARPMYEGIGVRWTLFLLGCLALVLTPGPSLLYIYGHRMRQRSRYARSEVGILHD</sequence>
<evidence type="ECO:0000259" key="7">
    <source>
        <dbReference type="PROSITE" id="PS50850"/>
    </source>
</evidence>
<proteinExistence type="predicted"/>
<evidence type="ECO:0000256" key="3">
    <source>
        <dbReference type="ARBA" id="ARBA00022989"/>
    </source>
</evidence>
<evidence type="ECO:0000313" key="8">
    <source>
        <dbReference type="EMBL" id="KAK6503896.1"/>
    </source>
</evidence>
<dbReference type="PROSITE" id="PS50850">
    <property type="entry name" value="MFS"/>
    <property type="match status" value="1"/>
</dbReference>
<feature type="transmembrane region" description="Helical" evidence="6">
    <location>
        <begin position="429"/>
        <end position="452"/>
    </location>
</feature>
<feature type="transmembrane region" description="Helical" evidence="6">
    <location>
        <begin position="324"/>
        <end position="348"/>
    </location>
</feature>
<name>A0AAV9W9H7_9PEZI</name>
<feature type="region of interest" description="Disordered" evidence="5">
    <location>
        <begin position="18"/>
        <end position="69"/>
    </location>
</feature>
<evidence type="ECO:0000313" key="9">
    <source>
        <dbReference type="Proteomes" id="UP001370758"/>
    </source>
</evidence>
<feature type="transmembrane region" description="Helical" evidence="6">
    <location>
        <begin position="95"/>
        <end position="115"/>
    </location>
</feature>
<protein>
    <recommendedName>
        <fullName evidence="7">Major facilitator superfamily (MFS) profile domain-containing protein</fullName>
    </recommendedName>
</protein>
<evidence type="ECO:0000256" key="6">
    <source>
        <dbReference type="SAM" id="Phobius"/>
    </source>
</evidence>
<keyword evidence="3 6" id="KW-1133">Transmembrane helix</keyword>
<feature type="compositionally biased region" description="Basic and acidic residues" evidence="5">
    <location>
        <begin position="18"/>
        <end position="32"/>
    </location>
</feature>
<dbReference type="SUPFAM" id="SSF103473">
    <property type="entry name" value="MFS general substrate transporter"/>
    <property type="match status" value="1"/>
</dbReference>
<gene>
    <name evidence="8" type="ORF">TWF481_008897</name>
</gene>
<feature type="compositionally biased region" description="Polar residues" evidence="5">
    <location>
        <begin position="33"/>
        <end position="44"/>
    </location>
</feature>
<dbReference type="Pfam" id="PF07690">
    <property type="entry name" value="MFS_1"/>
    <property type="match status" value="1"/>
</dbReference>
<dbReference type="GO" id="GO:0022857">
    <property type="term" value="F:transmembrane transporter activity"/>
    <property type="evidence" value="ECO:0007669"/>
    <property type="project" value="InterPro"/>
</dbReference>
<reference evidence="8 9" key="1">
    <citation type="submission" date="2023-08" db="EMBL/GenBank/DDBJ databases">
        <authorList>
            <person name="Palmer J.M."/>
        </authorList>
    </citation>
    <scope>NUCLEOTIDE SEQUENCE [LARGE SCALE GENOMIC DNA]</scope>
    <source>
        <strain evidence="8 9">TWF481</strain>
    </source>
</reference>
<dbReference type="Proteomes" id="UP001370758">
    <property type="component" value="Unassembled WGS sequence"/>
</dbReference>
<feature type="transmembrane region" description="Helical" evidence="6">
    <location>
        <begin position="464"/>
        <end position="485"/>
    </location>
</feature>
<feature type="transmembrane region" description="Helical" evidence="6">
    <location>
        <begin position="135"/>
        <end position="152"/>
    </location>
</feature>
<organism evidence="8 9">
    <name type="scientific">Arthrobotrys musiformis</name>
    <dbReference type="NCBI Taxonomy" id="47236"/>
    <lineage>
        <taxon>Eukaryota</taxon>
        <taxon>Fungi</taxon>
        <taxon>Dikarya</taxon>
        <taxon>Ascomycota</taxon>
        <taxon>Pezizomycotina</taxon>
        <taxon>Orbiliomycetes</taxon>
        <taxon>Orbiliales</taxon>
        <taxon>Orbiliaceae</taxon>
        <taxon>Arthrobotrys</taxon>
    </lineage>
</organism>
<feature type="transmembrane region" description="Helical" evidence="6">
    <location>
        <begin position="404"/>
        <end position="423"/>
    </location>
</feature>
<dbReference type="Gene3D" id="1.20.1250.20">
    <property type="entry name" value="MFS general substrate transporter like domains"/>
    <property type="match status" value="1"/>
</dbReference>
<comment type="caution">
    <text evidence="8">The sequence shown here is derived from an EMBL/GenBank/DDBJ whole genome shotgun (WGS) entry which is preliminary data.</text>
</comment>
<feature type="transmembrane region" description="Helical" evidence="6">
    <location>
        <begin position="253"/>
        <end position="279"/>
    </location>
</feature>
<dbReference type="PANTHER" id="PTHR23502:SF188">
    <property type="entry name" value="MAJOR FACILITATOR SUPERFAMILY (MFS) PROFILE DOMAIN-CONTAINING PROTEIN"/>
    <property type="match status" value="1"/>
</dbReference>
<dbReference type="InterPro" id="IPR036259">
    <property type="entry name" value="MFS_trans_sf"/>
</dbReference>
<dbReference type="InterPro" id="IPR011701">
    <property type="entry name" value="MFS"/>
</dbReference>
<feature type="transmembrane region" description="Helical" evidence="6">
    <location>
        <begin position="216"/>
        <end position="241"/>
    </location>
</feature>
<keyword evidence="4 6" id="KW-0472">Membrane</keyword>